<dbReference type="Proteomes" id="UP000215289">
    <property type="component" value="Unassembled WGS sequence"/>
</dbReference>
<organism evidence="2 3">
    <name type="scientific">Aspergillus turcosus</name>
    <dbReference type="NCBI Taxonomy" id="1245748"/>
    <lineage>
        <taxon>Eukaryota</taxon>
        <taxon>Fungi</taxon>
        <taxon>Dikarya</taxon>
        <taxon>Ascomycota</taxon>
        <taxon>Pezizomycotina</taxon>
        <taxon>Eurotiomycetes</taxon>
        <taxon>Eurotiomycetidae</taxon>
        <taxon>Eurotiales</taxon>
        <taxon>Aspergillaceae</taxon>
        <taxon>Aspergillus</taxon>
        <taxon>Aspergillus subgen. Fumigati</taxon>
    </lineage>
</organism>
<evidence type="ECO:0000313" key="3">
    <source>
        <dbReference type="Proteomes" id="UP000215289"/>
    </source>
</evidence>
<feature type="chain" id="PRO_5018718472" evidence="1">
    <location>
        <begin position="17"/>
        <end position="99"/>
    </location>
</feature>
<gene>
    <name evidence="2" type="ORF">CFD26_101428</name>
</gene>
<evidence type="ECO:0000256" key="1">
    <source>
        <dbReference type="SAM" id="SignalP"/>
    </source>
</evidence>
<keyword evidence="1" id="KW-0732">Signal</keyword>
<sequence length="99" mass="10885">MKFAAALLALPLAASAWRVTTGYWAGSEADYCTSANLSKGQEVTVSDLPQNEKVMFFSDDECEKFEFSIGEAGSTALETDIKSFQVMEFEPDTKRADLK</sequence>
<proteinExistence type="predicted"/>
<keyword evidence="3" id="KW-1185">Reference proteome</keyword>
<evidence type="ECO:0000313" key="2">
    <source>
        <dbReference type="EMBL" id="RLL95930.1"/>
    </source>
</evidence>
<comment type="caution">
    <text evidence="2">The sequence shown here is derived from an EMBL/GenBank/DDBJ whole genome shotgun (WGS) entry which is preliminary data.</text>
</comment>
<protein>
    <submittedName>
        <fullName evidence="2">Uncharacterized protein</fullName>
    </submittedName>
</protein>
<accession>A0A3R7F517</accession>
<reference evidence="2 3" key="1">
    <citation type="submission" date="2018-08" db="EMBL/GenBank/DDBJ databases">
        <title>Draft genome sequences of two Aspergillus turcosus clinical strains isolated from bronchoalveolar lavage fluid: one azole-susceptible and the other azole-resistant.</title>
        <authorList>
            <person name="Parent-Michaud M."/>
            <person name="Dufresne P.J."/>
            <person name="Fournier E."/>
            <person name="Martineau C."/>
            <person name="Moreira S."/>
            <person name="Perkins V."/>
            <person name="De Repentigny L."/>
            <person name="Dufresne S.F."/>
        </authorList>
    </citation>
    <scope>NUCLEOTIDE SEQUENCE [LARGE SCALE GENOMIC DNA]</scope>
    <source>
        <strain evidence="2">HMR AF 1038</strain>
    </source>
</reference>
<dbReference type="EMBL" id="NIDN02000131">
    <property type="protein sequence ID" value="RLL95930.1"/>
    <property type="molecule type" value="Genomic_DNA"/>
</dbReference>
<dbReference type="AlphaFoldDB" id="A0A3R7F517"/>
<name>A0A3R7F517_9EURO</name>
<dbReference type="OrthoDB" id="4451108at2759"/>
<feature type="signal peptide" evidence="1">
    <location>
        <begin position="1"/>
        <end position="16"/>
    </location>
</feature>